<proteinExistence type="inferred from homology"/>
<dbReference type="GO" id="GO:0005524">
    <property type="term" value="F:ATP binding"/>
    <property type="evidence" value="ECO:0007669"/>
    <property type="project" value="UniProtKB-UniRule"/>
</dbReference>
<keyword evidence="6 9" id="KW-0658">Purine biosynthesis</keyword>
<dbReference type="PRINTS" id="PR00099">
    <property type="entry name" value="CPSGATASE"/>
</dbReference>
<organism evidence="12 13">
    <name type="scientific">Candidatus Onthovivens merdipullorum</name>
    <dbReference type="NCBI Taxonomy" id="2840889"/>
    <lineage>
        <taxon>Bacteria</taxon>
        <taxon>Bacillati</taxon>
        <taxon>Bacillota</taxon>
        <taxon>Bacilli</taxon>
        <taxon>Bacillales</taxon>
        <taxon>Candidatus Onthovivens</taxon>
    </lineage>
</organism>
<evidence type="ECO:0000256" key="10">
    <source>
        <dbReference type="PROSITE-ProRule" id="PRU00886"/>
    </source>
</evidence>
<accession>A0A9D9GWB2</accession>
<keyword evidence="8 9" id="KW-0315">Glutamine amidotransferase</keyword>
<keyword evidence="3 9" id="KW-0436">Ligase</keyword>
<evidence type="ECO:0000313" key="13">
    <source>
        <dbReference type="Proteomes" id="UP000823613"/>
    </source>
</evidence>
<dbReference type="GO" id="GO:0005829">
    <property type="term" value="C:cytosol"/>
    <property type="evidence" value="ECO:0007669"/>
    <property type="project" value="TreeGrafter"/>
</dbReference>
<dbReference type="InterPro" id="IPR017926">
    <property type="entry name" value="GATASE"/>
</dbReference>
<sequence length="509" mass="57653">MDKILVFDYGSQYNELIVRRVRDLGVYSFIVSYDYDLDKLNKDEIKGIILSGGPSCVNDLDSPKLNPKIFEFNVPILGICYGMQLLAKYFGGEVKSNTFKEFGNTKIILNNDCSLFFGINNEVSVFMSHSDSVINLPNGFNILASSLDNKIEAFSNESSNIYGVQFHIEVNDTPTGKNIFSNFLFRICKVFKNWSMKNFIEEKIKEIKEFTKNEKVILGISGGVDSTVAALLIYKAIGNNLYPLFINHGLLRLNEEKDCLDRFKNKFNIKVHYVDKSKLFLDALKRVTNPEKKRKIIGKLFVDVFKEEAIKLNDVTILAQGTLYTDIVESGKGGNSKVIKSHHNVGGLPKELGFKLLEPLKDLYKDEVRELGKLLGLDKSFINRQPFPGPGLAIRIIGNITKKKIEILRKADFILNEEIKKANLDDKIWQYFAALTNLKSVGVMGDNRTYFYAIAIRAVSSIDGMTAKAYPIPYEVIEKISSRIVNEVPYVNRVLYDITSKPPSTIEFE</sequence>
<dbReference type="CDD" id="cd01742">
    <property type="entry name" value="GATase1_GMP_Synthase"/>
    <property type="match status" value="1"/>
</dbReference>
<dbReference type="NCBIfam" id="TIGR00888">
    <property type="entry name" value="guaA_Nterm"/>
    <property type="match status" value="1"/>
</dbReference>
<dbReference type="Proteomes" id="UP000823613">
    <property type="component" value="Unassembled WGS sequence"/>
</dbReference>
<dbReference type="InterPro" id="IPR022310">
    <property type="entry name" value="NAD/GMP_synthase"/>
</dbReference>
<dbReference type="Pfam" id="PF00117">
    <property type="entry name" value="GATase"/>
    <property type="match status" value="1"/>
</dbReference>
<dbReference type="InterPro" id="IPR001674">
    <property type="entry name" value="GMP_synth_C"/>
</dbReference>
<dbReference type="PROSITE" id="PS51553">
    <property type="entry name" value="GMPS_ATP_PPASE"/>
    <property type="match status" value="1"/>
</dbReference>
<evidence type="ECO:0000256" key="4">
    <source>
        <dbReference type="ARBA" id="ARBA00022741"/>
    </source>
</evidence>
<keyword evidence="5 9" id="KW-0332">GMP biosynthesis</keyword>
<dbReference type="PRINTS" id="PR00096">
    <property type="entry name" value="GATASE"/>
</dbReference>
<feature type="domain" description="GMPS ATP-PPase" evidence="11">
    <location>
        <begin position="194"/>
        <end position="384"/>
    </location>
</feature>
<comment type="catalytic activity">
    <reaction evidence="9">
        <text>XMP + L-glutamine + ATP + H2O = GMP + L-glutamate + AMP + diphosphate + 2 H(+)</text>
        <dbReference type="Rhea" id="RHEA:11680"/>
        <dbReference type="ChEBI" id="CHEBI:15377"/>
        <dbReference type="ChEBI" id="CHEBI:15378"/>
        <dbReference type="ChEBI" id="CHEBI:29985"/>
        <dbReference type="ChEBI" id="CHEBI:30616"/>
        <dbReference type="ChEBI" id="CHEBI:33019"/>
        <dbReference type="ChEBI" id="CHEBI:57464"/>
        <dbReference type="ChEBI" id="CHEBI:58115"/>
        <dbReference type="ChEBI" id="CHEBI:58359"/>
        <dbReference type="ChEBI" id="CHEBI:456215"/>
        <dbReference type="EC" id="6.3.5.2"/>
    </reaction>
</comment>
<dbReference type="InterPro" id="IPR014729">
    <property type="entry name" value="Rossmann-like_a/b/a_fold"/>
</dbReference>
<feature type="active site" description="Nucleophile" evidence="9">
    <location>
        <position position="80"/>
    </location>
</feature>
<dbReference type="CDD" id="cd01997">
    <property type="entry name" value="GMP_synthase_C"/>
    <property type="match status" value="1"/>
</dbReference>
<evidence type="ECO:0000259" key="11">
    <source>
        <dbReference type="PROSITE" id="PS51553"/>
    </source>
</evidence>
<feature type="active site" evidence="9">
    <location>
        <position position="169"/>
    </location>
</feature>
<dbReference type="PROSITE" id="PS51273">
    <property type="entry name" value="GATASE_TYPE_1"/>
    <property type="match status" value="1"/>
</dbReference>
<evidence type="ECO:0000256" key="9">
    <source>
        <dbReference type="HAMAP-Rule" id="MF_00344"/>
    </source>
</evidence>
<evidence type="ECO:0000256" key="8">
    <source>
        <dbReference type="ARBA" id="ARBA00022962"/>
    </source>
</evidence>
<dbReference type="Gene3D" id="3.30.300.10">
    <property type="match status" value="1"/>
</dbReference>
<dbReference type="InterPro" id="IPR029062">
    <property type="entry name" value="Class_I_gatase-like"/>
</dbReference>
<keyword evidence="7 9" id="KW-0067">ATP-binding</keyword>
<keyword evidence="4 9" id="KW-0547">Nucleotide-binding</keyword>
<gene>
    <name evidence="9 12" type="primary">guaA</name>
    <name evidence="12" type="ORF">IAC58_02510</name>
</gene>
<dbReference type="Gene3D" id="3.40.50.880">
    <property type="match status" value="1"/>
</dbReference>
<feature type="active site" evidence="9">
    <location>
        <position position="167"/>
    </location>
</feature>
<dbReference type="Pfam" id="PF02540">
    <property type="entry name" value="NAD_synthase"/>
    <property type="match status" value="1"/>
</dbReference>
<reference evidence="12" key="2">
    <citation type="journal article" date="2021" name="PeerJ">
        <title>Extensive microbial diversity within the chicken gut microbiome revealed by metagenomics and culture.</title>
        <authorList>
            <person name="Gilroy R."/>
            <person name="Ravi A."/>
            <person name="Getino M."/>
            <person name="Pursley I."/>
            <person name="Horton D.L."/>
            <person name="Alikhan N.F."/>
            <person name="Baker D."/>
            <person name="Gharbi K."/>
            <person name="Hall N."/>
            <person name="Watson M."/>
            <person name="Adriaenssens E.M."/>
            <person name="Foster-Nyarko E."/>
            <person name="Jarju S."/>
            <person name="Secka A."/>
            <person name="Antonio M."/>
            <person name="Oren A."/>
            <person name="Chaudhuri R.R."/>
            <person name="La Ragione R."/>
            <person name="Hildebrand F."/>
            <person name="Pallen M.J."/>
        </authorList>
    </citation>
    <scope>NUCLEOTIDE SEQUENCE</scope>
    <source>
        <strain evidence="12">11159</strain>
    </source>
</reference>
<dbReference type="NCBIfam" id="NF000848">
    <property type="entry name" value="PRK00074.1"/>
    <property type="match status" value="1"/>
</dbReference>
<evidence type="ECO:0000256" key="6">
    <source>
        <dbReference type="ARBA" id="ARBA00022755"/>
    </source>
</evidence>
<name>A0A9D9GWB2_9BACL</name>
<comment type="pathway">
    <text evidence="2 9">Purine metabolism; GMP biosynthesis; GMP from XMP (L-Gln route): step 1/1.</text>
</comment>
<dbReference type="HAMAP" id="MF_00344">
    <property type="entry name" value="GMP_synthase"/>
    <property type="match status" value="1"/>
</dbReference>
<dbReference type="EMBL" id="JADIMY010000053">
    <property type="protein sequence ID" value="MBO8427416.1"/>
    <property type="molecule type" value="Genomic_DNA"/>
</dbReference>
<comment type="function">
    <text evidence="1 9">Catalyzes the synthesis of GMP from XMP.</text>
</comment>
<dbReference type="SUPFAM" id="SSF52317">
    <property type="entry name" value="Class I glutamine amidotransferase-like"/>
    <property type="match status" value="1"/>
</dbReference>
<evidence type="ECO:0000313" key="12">
    <source>
        <dbReference type="EMBL" id="MBO8427416.1"/>
    </source>
</evidence>
<dbReference type="AlphaFoldDB" id="A0A9D9GWB2"/>
<dbReference type="FunFam" id="3.40.50.880:FF:000001">
    <property type="entry name" value="GMP synthase [glutamine-hydrolyzing]"/>
    <property type="match status" value="1"/>
</dbReference>
<dbReference type="PANTHER" id="PTHR11922:SF2">
    <property type="entry name" value="GMP SYNTHASE [GLUTAMINE-HYDROLYZING]"/>
    <property type="match status" value="1"/>
</dbReference>
<evidence type="ECO:0000256" key="3">
    <source>
        <dbReference type="ARBA" id="ARBA00022598"/>
    </source>
</evidence>
<dbReference type="EC" id="6.3.5.2" evidence="9"/>
<dbReference type="Pfam" id="PF00958">
    <property type="entry name" value="GMP_synt_C"/>
    <property type="match status" value="1"/>
</dbReference>
<dbReference type="InterPro" id="IPR022955">
    <property type="entry name" value="GMP_synthase"/>
</dbReference>
<dbReference type="InterPro" id="IPR025777">
    <property type="entry name" value="GMPS_ATP_PPase_dom"/>
</dbReference>
<dbReference type="SUPFAM" id="SSF52402">
    <property type="entry name" value="Adenine nucleotide alpha hydrolases-like"/>
    <property type="match status" value="1"/>
</dbReference>
<evidence type="ECO:0000256" key="2">
    <source>
        <dbReference type="ARBA" id="ARBA00005153"/>
    </source>
</evidence>
<comment type="caution">
    <text evidence="12">The sequence shown here is derived from an EMBL/GenBank/DDBJ whole genome shotgun (WGS) entry which is preliminary data.</text>
</comment>
<comment type="subunit">
    <text evidence="9">Homodimer.</text>
</comment>
<evidence type="ECO:0000256" key="7">
    <source>
        <dbReference type="ARBA" id="ARBA00022840"/>
    </source>
</evidence>
<protein>
    <recommendedName>
        <fullName evidence="9">GMP synthase [glutamine-hydrolyzing]</fullName>
        <ecNumber evidence="9">6.3.5.2</ecNumber>
    </recommendedName>
    <alternativeName>
        <fullName evidence="9">GMP synthetase</fullName>
    </alternativeName>
    <alternativeName>
        <fullName evidence="9">Glutamine amidotransferase</fullName>
    </alternativeName>
</protein>
<evidence type="ECO:0000256" key="1">
    <source>
        <dbReference type="ARBA" id="ARBA00002332"/>
    </source>
</evidence>
<dbReference type="PANTHER" id="PTHR11922">
    <property type="entry name" value="GMP SYNTHASE-RELATED"/>
    <property type="match status" value="1"/>
</dbReference>
<dbReference type="NCBIfam" id="TIGR00884">
    <property type="entry name" value="guaA_Cterm"/>
    <property type="match status" value="1"/>
</dbReference>
<dbReference type="InterPro" id="IPR004739">
    <property type="entry name" value="GMP_synth_GATase"/>
</dbReference>
<reference evidence="12" key="1">
    <citation type="submission" date="2020-10" db="EMBL/GenBank/DDBJ databases">
        <authorList>
            <person name="Gilroy R."/>
        </authorList>
    </citation>
    <scope>NUCLEOTIDE SEQUENCE</scope>
    <source>
        <strain evidence="12">11159</strain>
    </source>
</reference>
<feature type="binding site" evidence="10">
    <location>
        <begin position="221"/>
        <end position="227"/>
    </location>
    <ligand>
        <name>ATP</name>
        <dbReference type="ChEBI" id="CHEBI:30616"/>
    </ligand>
</feature>
<dbReference type="Gene3D" id="3.40.50.620">
    <property type="entry name" value="HUPs"/>
    <property type="match status" value="1"/>
</dbReference>
<dbReference type="GO" id="GO:0003921">
    <property type="term" value="F:GMP synthase activity"/>
    <property type="evidence" value="ECO:0007669"/>
    <property type="project" value="InterPro"/>
</dbReference>
<evidence type="ECO:0000256" key="5">
    <source>
        <dbReference type="ARBA" id="ARBA00022749"/>
    </source>
</evidence>
<dbReference type="FunFam" id="3.30.300.10:FF:000002">
    <property type="entry name" value="GMP synthase [glutamine-hydrolyzing]"/>
    <property type="match status" value="1"/>
</dbReference>